<accession>W4KF86</accession>
<dbReference type="SUPFAM" id="SSF54719">
    <property type="entry name" value="Fe,Mn superoxide dismutase (SOD), C-terminal domain"/>
    <property type="match status" value="1"/>
</dbReference>
<dbReference type="OrthoDB" id="275227at2759"/>
<feature type="compositionally biased region" description="Low complexity" evidence="1">
    <location>
        <begin position="223"/>
        <end position="254"/>
    </location>
</feature>
<dbReference type="PANTHER" id="PTHR42769:SF3">
    <property type="entry name" value="SUPEROXIDE DISMUTASE [FE] 2, CHLOROPLASTIC"/>
    <property type="match status" value="1"/>
</dbReference>
<dbReference type="SUPFAM" id="SSF46609">
    <property type="entry name" value="Fe,Mn superoxide dismutase (SOD), N-terminal domain"/>
    <property type="match status" value="1"/>
</dbReference>
<organism evidence="3 4">
    <name type="scientific">Heterobasidion irregulare (strain TC 32-1)</name>
    <dbReference type="NCBI Taxonomy" id="747525"/>
    <lineage>
        <taxon>Eukaryota</taxon>
        <taxon>Fungi</taxon>
        <taxon>Dikarya</taxon>
        <taxon>Basidiomycota</taxon>
        <taxon>Agaricomycotina</taxon>
        <taxon>Agaricomycetes</taxon>
        <taxon>Russulales</taxon>
        <taxon>Bondarzewiaceae</taxon>
        <taxon>Heterobasidion</taxon>
        <taxon>Heterobasidion annosum species complex</taxon>
    </lineage>
</organism>
<dbReference type="KEGG" id="hir:HETIRDRAFT_170999"/>
<dbReference type="EMBL" id="KI925456">
    <property type="protein sequence ID" value="ETW84503.1"/>
    <property type="molecule type" value="Genomic_DNA"/>
</dbReference>
<protein>
    <submittedName>
        <fullName evidence="3">Manganese and iron superoxide dismutase 4</fullName>
    </submittedName>
</protein>
<dbReference type="Gene3D" id="3.55.40.20">
    <property type="entry name" value="Iron/manganese superoxide dismutase, C-terminal domain"/>
    <property type="match status" value="2"/>
</dbReference>
<dbReference type="AlphaFoldDB" id="W4KF86"/>
<dbReference type="eggNOG" id="KOG0876">
    <property type="taxonomic scope" value="Eukaryota"/>
</dbReference>
<keyword evidence="4" id="KW-1185">Reference proteome</keyword>
<dbReference type="HOGENOM" id="CLU_057349_2_0_1"/>
<name>W4KF86_HETIT</name>
<dbReference type="GO" id="GO:0046872">
    <property type="term" value="F:metal ion binding"/>
    <property type="evidence" value="ECO:0007669"/>
    <property type="project" value="InterPro"/>
</dbReference>
<proteinExistence type="predicted"/>
<evidence type="ECO:0000313" key="4">
    <source>
        <dbReference type="Proteomes" id="UP000030671"/>
    </source>
</evidence>
<dbReference type="Proteomes" id="UP000030671">
    <property type="component" value="Unassembled WGS sequence"/>
</dbReference>
<reference evidence="3 4" key="1">
    <citation type="journal article" date="2012" name="New Phytol.">
        <title>Insight into trade-off between wood decay and parasitism from the genome of a fungal forest pathogen.</title>
        <authorList>
            <person name="Olson A."/>
            <person name="Aerts A."/>
            <person name="Asiegbu F."/>
            <person name="Belbahri L."/>
            <person name="Bouzid O."/>
            <person name="Broberg A."/>
            <person name="Canback B."/>
            <person name="Coutinho P.M."/>
            <person name="Cullen D."/>
            <person name="Dalman K."/>
            <person name="Deflorio G."/>
            <person name="van Diepen L.T."/>
            <person name="Dunand C."/>
            <person name="Duplessis S."/>
            <person name="Durling M."/>
            <person name="Gonthier P."/>
            <person name="Grimwood J."/>
            <person name="Fossdal C.G."/>
            <person name="Hansson D."/>
            <person name="Henrissat B."/>
            <person name="Hietala A."/>
            <person name="Himmelstrand K."/>
            <person name="Hoffmeister D."/>
            <person name="Hogberg N."/>
            <person name="James T.Y."/>
            <person name="Karlsson M."/>
            <person name="Kohler A."/>
            <person name="Kues U."/>
            <person name="Lee Y.H."/>
            <person name="Lin Y.C."/>
            <person name="Lind M."/>
            <person name="Lindquist E."/>
            <person name="Lombard V."/>
            <person name="Lucas S."/>
            <person name="Lunden K."/>
            <person name="Morin E."/>
            <person name="Murat C."/>
            <person name="Park J."/>
            <person name="Raffaello T."/>
            <person name="Rouze P."/>
            <person name="Salamov A."/>
            <person name="Schmutz J."/>
            <person name="Solheim H."/>
            <person name="Stahlberg J."/>
            <person name="Velez H."/>
            <person name="de Vries R.P."/>
            <person name="Wiebenga A."/>
            <person name="Woodward S."/>
            <person name="Yakovlev I."/>
            <person name="Garbelotto M."/>
            <person name="Martin F."/>
            <person name="Grigoriev I.V."/>
            <person name="Stenlid J."/>
        </authorList>
    </citation>
    <scope>NUCLEOTIDE SEQUENCE [LARGE SCALE GENOMIC DNA]</scope>
    <source>
        <strain evidence="3 4">TC 32-1</strain>
    </source>
</reference>
<dbReference type="GO" id="GO:0004784">
    <property type="term" value="F:superoxide dismutase activity"/>
    <property type="evidence" value="ECO:0007669"/>
    <property type="project" value="InterPro"/>
</dbReference>
<dbReference type="InParanoid" id="W4KF86"/>
<dbReference type="InterPro" id="IPR036324">
    <property type="entry name" value="Mn/Fe_SOD_N_sf"/>
</dbReference>
<dbReference type="STRING" id="747525.W4KF86"/>
<dbReference type="GeneID" id="20668316"/>
<evidence type="ECO:0000256" key="1">
    <source>
        <dbReference type="SAM" id="MobiDB-lite"/>
    </source>
</evidence>
<sequence length="367" mass="39764">MSSIGLRLASAASSSRATRLAPTRLSQTCKAWSTSARKIHTRKPLPYNIEDGMGEFLTPQGLKMVAVDYQQGLLDRLNEQVEGTNEENTSVAQVIINTSADATKTLAFNYASQALNNSFFLHGLKPPPSDAPNHEDKLDYHLLSFLKPQFGSLEQLKSVVSSAALGMISSGWVWYVMDKRGNTGVLATFGAGTLLVSSRTQMFDPSRLDAGGAYQLGRPPPASDSAGPKMSSSPSSPLSGVPPTSPTSGVSHPVAPLHPSTSARALHTSVFRAAEAAAPTSIWSNAQRMTGNSALMNDLTDVRETKFEQLGEVLYPLFCVSVQEHAWIGSGYGVWGKEEYLKRFWTCLDWKVVSESFTKFCSVKPRK</sequence>
<feature type="domain" description="Manganese/iron superoxide dismutase C-terminal" evidence="2">
    <location>
        <begin position="142"/>
        <end position="196"/>
    </location>
</feature>
<dbReference type="InterPro" id="IPR036314">
    <property type="entry name" value="SOD_C_sf"/>
</dbReference>
<dbReference type="PANTHER" id="PTHR42769">
    <property type="entry name" value="SUPEROXIDE DISMUTASE"/>
    <property type="match status" value="1"/>
</dbReference>
<dbReference type="RefSeq" id="XP_009544167.1">
    <property type="nucleotide sequence ID" value="XM_009545872.1"/>
</dbReference>
<evidence type="ECO:0000259" key="2">
    <source>
        <dbReference type="Pfam" id="PF02777"/>
    </source>
</evidence>
<feature type="region of interest" description="Disordered" evidence="1">
    <location>
        <begin position="207"/>
        <end position="258"/>
    </location>
</feature>
<gene>
    <name evidence="3" type="primary">mnsod4</name>
    <name evidence="3" type="ORF">HETIRDRAFT_170999</name>
</gene>
<dbReference type="Pfam" id="PF02777">
    <property type="entry name" value="Sod_Fe_C"/>
    <property type="match status" value="1"/>
</dbReference>
<dbReference type="InterPro" id="IPR019832">
    <property type="entry name" value="Mn/Fe_SOD_C"/>
</dbReference>
<evidence type="ECO:0000313" key="3">
    <source>
        <dbReference type="EMBL" id="ETW84503.1"/>
    </source>
</evidence>